<evidence type="ECO:0000256" key="9">
    <source>
        <dbReference type="ARBA" id="ARBA00023237"/>
    </source>
</evidence>
<dbReference type="InterPro" id="IPR036942">
    <property type="entry name" value="Beta-barrel_TonB_sf"/>
</dbReference>
<evidence type="ECO:0000313" key="15">
    <source>
        <dbReference type="EMBL" id="BBA29755.1"/>
    </source>
</evidence>
<reference evidence="15 16" key="1">
    <citation type="submission" date="2017-05" db="EMBL/GenBank/DDBJ databases">
        <title>whole genome sequence of Prevotella melaninogenica GAI 07411.</title>
        <authorList>
            <person name="Kondo Y."/>
            <person name="Hoshino T."/>
        </authorList>
    </citation>
    <scope>NUCLEOTIDE SEQUENCE [LARGE SCALE GENOMIC DNA]</scope>
    <source>
        <strain evidence="15 16">GAI 07411</strain>
    </source>
</reference>
<dbReference type="Pfam" id="PF07715">
    <property type="entry name" value="Plug"/>
    <property type="match status" value="1"/>
</dbReference>
<accession>A0A250KL21</accession>
<keyword evidence="7 10" id="KW-0472">Membrane</keyword>
<comment type="similarity">
    <text evidence="10 11">Belongs to the TonB-dependent receptor family.</text>
</comment>
<dbReference type="GO" id="GO:0009279">
    <property type="term" value="C:cell outer membrane"/>
    <property type="evidence" value="ECO:0007669"/>
    <property type="project" value="UniProtKB-SubCell"/>
</dbReference>
<dbReference type="InterPro" id="IPR037066">
    <property type="entry name" value="Plug_dom_sf"/>
</dbReference>
<evidence type="ECO:0000256" key="5">
    <source>
        <dbReference type="ARBA" id="ARBA00022729"/>
    </source>
</evidence>
<name>A0A250KL21_9BACT</name>
<keyword evidence="2 10" id="KW-0813">Transport</keyword>
<keyword evidence="9 10" id="KW-0998">Cell outer membrane</keyword>
<evidence type="ECO:0000256" key="12">
    <source>
        <dbReference type="SAM" id="SignalP"/>
    </source>
</evidence>
<dbReference type="Proteomes" id="UP000267517">
    <property type="component" value="Chromosome II"/>
</dbReference>
<evidence type="ECO:0000256" key="6">
    <source>
        <dbReference type="ARBA" id="ARBA00023077"/>
    </source>
</evidence>
<evidence type="ECO:0000256" key="10">
    <source>
        <dbReference type="PROSITE-ProRule" id="PRU01360"/>
    </source>
</evidence>
<evidence type="ECO:0000313" key="16">
    <source>
        <dbReference type="Proteomes" id="UP000267517"/>
    </source>
</evidence>
<dbReference type="CDD" id="cd01347">
    <property type="entry name" value="ligand_gated_channel"/>
    <property type="match status" value="1"/>
</dbReference>
<sequence>MKNYLLNLHKAIFAFLSLICSFVAVHAQQKSNLNDTVILLEEVSVKPKFSLTSPDMMQALAYQRRIAGSTSLVEIRPDNQRIATIKDALKMQPGVMIQEFFGSNDQPRLNIRGSGIQSNPQRRGVYLLQDGIPVNFSDGSYVVGIMDAMTARYVEVFKGANALRFGAGTLGGALNFVSRTAQTDSTTSVKLEGGSYGTIGLTFTTGKRMGAWDMFVASTYNAQKGYRIYNENNRLTASINVGWKNQKHTIENRTFMHFTHLYFQMPGPLTLDQLLTNPKQVSVGVDLPFSMGPNILRDKPHRNVDMFRISNQTGIVLNAKSNLLASVYYQYADDRFAFPITISIPHSFNNDLGATLYYNYSTSKLQLSAGALASLGWMNRRHYINKDGKESFMFAWDKLHSANFTAFIEADYALNKQLHVVLDVHGVHNIRNSKDVFSDPTLRPWYSHMSRKYRYFYSENSTLNQQFTAFNPRIGVVYNPIQQKDIQLFANISNSYEPPTFDELVGTEVTSNINTSPKKLFSIALKKQTATTFEVGSKGRLTQLSWNVAFYNSWVTNEILEIKDYVRGLKRTENYPKTLHQGLEVGLQVASKPHVLGHNIGSFTLGAVYNYSRFIFKGGKYDGKYLAGVPQHYINSSLDYQHSCGFNGSISLELKPGNTPIDHTNTMFQPAYHVWNARLGYQFNSKWHIYVEMKNIANKRYSSSYVISDEIHNPAIPFPNFTAKQLTFFIPGQPRSVFAGLTWRW</sequence>
<proteinExistence type="inferred from homology"/>
<protein>
    <submittedName>
        <fullName evidence="15">Membrane protein</fullName>
    </submittedName>
</protein>
<dbReference type="GO" id="GO:0015344">
    <property type="term" value="F:siderophore uptake transmembrane transporter activity"/>
    <property type="evidence" value="ECO:0007669"/>
    <property type="project" value="TreeGrafter"/>
</dbReference>
<evidence type="ECO:0000259" key="14">
    <source>
        <dbReference type="Pfam" id="PF07715"/>
    </source>
</evidence>
<evidence type="ECO:0000256" key="11">
    <source>
        <dbReference type="RuleBase" id="RU003357"/>
    </source>
</evidence>
<dbReference type="PANTHER" id="PTHR30069:SF29">
    <property type="entry name" value="HEMOGLOBIN AND HEMOGLOBIN-HAPTOGLOBIN-BINDING PROTEIN 1-RELATED"/>
    <property type="match status" value="1"/>
</dbReference>
<comment type="subcellular location">
    <subcellularLocation>
        <location evidence="1 10">Cell outer membrane</location>
        <topology evidence="1 10">Multi-pass membrane protein</topology>
    </subcellularLocation>
</comment>
<dbReference type="Gene3D" id="2.170.130.10">
    <property type="entry name" value="TonB-dependent receptor, plug domain"/>
    <property type="match status" value="1"/>
</dbReference>
<evidence type="ECO:0000256" key="4">
    <source>
        <dbReference type="ARBA" id="ARBA00022692"/>
    </source>
</evidence>
<organism evidence="15 16">
    <name type="scientific">Prevotella melaninogenica</name>
    <dbReference type="NCBI Taxonomy" id="28132"/>
    <lineage>
        <taxon>Bacteria</taxon>
        <taxon>Pseudomonadati</taxon>
        <taxon>Bacteroidota</taxon>
        <taxon>Bacteroidia</taxon>
        <taxon>Bacteroidales</taxon>
        <taxon>Prevotellaceae</taxon>
        <taxon>Prevotella</taxon>
    </lineage>
</organism>
<keyword evidence="4 10" id="KW-0812">Transmembrane</keyword>
<keyword evidence="6 11" id="KW-0798">TonB box</keyword>
<dbReference type="RefSeq" id="WP_120174896.1">
    <property type="nucleotide sequence ID" value="NZ_AP018050.1"/>
</dbReference>
<gene>
    <name evidence="15" type="ORF">PMEL_200278</name>
</gene>
<dbReference type="PROSITE" id="PS52016">
    <property type="entry name" value="TONB_DEPENDENT_REC_3"/>
    <property type="match status" value="1"/>
</dbReference>
<dbReference type="SUPFAM" id="SSF56935">
    <property type="entry name" value="Porins"/>
    <property type="match status" value="1"/>
</dbReference>
<evidence type="ECO:0000256" key="1">
    <source>
        <dbReference type="ARBA" id="ARBA00004571"/>
    </source>
</evidence>
<keyword evidence="8" id="KW-0675">Receptor</keyword>
<dbReference type="InterPro" id="IPR039426">
    <property type="entry name" value="TonB-dep_rcpt-like"/>
</dbReference>
<dbReference type="EMBL" id="AP018050">
    <property type="protein sequence ID" value="BBA29755.1"/>
    <property type="molecule type" value="Genomic_DNA"/>
</dbReference>
<feature type="chain" id="PRO_5012060827" evidence="12">
    <location>
        <begin position="27"/>
        <end position="745"/>
    </location>
</feature>
<evidence type="ECO:0000256" key="8">
    <source>
        <dbReference type="ARBA" id="ARBA00023170"/>
    </source>
</evidence>
<dbReference type="AlphaFoldDB" id="A0A250KL21"/>
<keyword evidence="3 10" id="KW-1134">Transmembrane beta strand</keyword>
<evidence type="ECO:0000256" key="2">
    <source>
        <dbReference type="ARBA" id="ARBA00022448"/>
    </source>
</evidence>
<evidence type="ECO:0000256" key="3">
    <source>
        <dbReference type="ARBA" id="ARBA00022452"/>
    </source>
</evidence>
<evidence type="ECO:0000259" key="13">
    <source>
        <dbReference type="Pfam" id="PF00593"/>
    </source>
</evidence>
<dbReference type="InterPro" id="IPR012910">
    <property type="entry name" value="Plug_dom"/>
</dbReference>
<dbReference type="OrthoDB" id="9782587at2"/>
<feature type="domain" description="TonB-dependent receptor-like beta-barrel" evidence="13">
    <location>
        <begin position="318"/>
        <end position="696"/>
    </location>
</feature>
<dbReference type="Pfam" id="PF00593">
    <property type="entry name" value="TonB_dep_Rec_b-barrel"/>
    <property type="match status" value="1"/>
</dbReference>
<dbReference type="Gene3D" id="2.40.170.20">
    <property type="entry name" value="TonB-dependent receptor, beta-barrel domain"/>
    <property type="match status" value="1"/>
</dbReference>
<dbReference type="InterPro" id="IPR000531">
    <property type="entry name" value="Beta-barrel_TonB"/>
</dbReference>
<dbReference type="PANTHER" id="PTHR30069">
    <property type="entry name" value="TONB-DEPENDENT OUTER MEMBRANE RECEPTOR"/>
    <property type="match status" value="1"/>
</dbReference>
<dbReference type="GO" id="GO:0044718">
    <property type="term" value="P:siderophore transmembrane transport"/>
    <property type="evidence" value="ECO:0007669"/>
    <property type="project" value="TreeGrafter"/>
</dbReference>
<evidence type="ECO:0000256" key="7">
    <source>
        <dbReference type="ARBA" id="ARBA00023136"/>
    </source>
</evidence>
<feature type="domain" description="TonB-dependent receptor plug" evidence="14">
    <location>
        <begin position="78"/>
        <end position="173"/>
    </location>
</feature>
<keyword evidence="5 12" id="KW-0732">Signal</keyword>
<feature type="signal peptide" evidence="12">
    <location>
        <begin position="1"/>
        <end position="26"/>
    </location>
</feature>